<dbReference type="EMBL" id="CP028956">
    <property type="protein sequence ID" value="AWC95220.1"/>
    <property type="molecule type" value="Genomic_DNA"/>
</dbReference>
<keyword evidence="1" id="KW-0472">Membrane</keyword>
<accession>A0AAU8ZQ40</accession>
<feature type="transmembrane region" description="Helical" evidence="1">
    <location>
        <begin position="139"/>
        <end position="160"/>
    </location>
</feature>
<organism evidence="2 4">
    <name type="scientific">Morganella morganii</name>
    <name type="common">Proteus morganii</name>
    <dbReference type="NCBI Taxonomy" id="582"/>
    <lineage>
        <taxon>Bacteria</taxon>
        <taxon>Pseudomonadati</taxon>
        <taxon>Pseudomonadota</taxon>
        <taxon>Gammaproteobacteria</taxon>
        <taxon>Enterobacterales</taxon>
        <taxon>Morganellaceae</taxon>
        <taxon>Morganella</taxon>
    </lineage>
</organism>
<proteinExistence type="predicted"/>
<evidence type="ECO:0000313" key="4">
    <source>
        <dbReference type="Proteomes" id="UP000244682"/>
    </source>
</evidence>
<evidence type="ECO:0000313" key="3">
    <source>
        <dbReference type="EMBL" id="AWC95220.1"/>
    </source>
</evidence>
<evidence type="ECO:0000313" key="2">
    <source>
        <dbReference type="EMBL" id="AWC95207.1"/>
    </source>
</evidence>
<reference evidence="2 4" key="1">
    <citation type="submission" date="2018-04" db="EMBL/GenBank/DDBJ databases">
        <title>Whole genome sequencing of Morganella morganii AR_0133.</title>
        <authorList>
            <person name="Conlan S."/>
            <person name="Thomas P.J."/>
            <person name="Mullikin J."/>
            <person name="Frank K.M."/>
            <person name="Segre J.A."/>
        </authorList>
    </citation>
    <scope>NUCLEOTIDE SEQUENCE [LARGE SCALE GENOMIC DNA]</scope>
    <source>
        <strain evidence="2 4">AR_0133</strain>
    </source>
</reference>
<keyword evidence="1" id="KW-0812">Transmembrane</keyword>
<keyword evidence="1" id="KW-1133">Transmembrane helix</keyword>
<evidence type="ECO:0000256" key="1">
    <source>
        <dbReference type="SAM" id="Phobius"/>
    </source>
</evidence>
<name>A0AAU8ZQ40_MORMO</name>
<dbReference type="AlphaFoldDB" id="A0AAU8ZQ40"/>
<gene>
    <name evidence="2" type="ORF">AM380_16965</name>
    <name evidence="3" type="ORF">AM380_17035</name>
</gene>
<protein>
    <submittedName>
        <fullName evidence="2">Uncharacterized protein</fullName>
    </submittedName>
</protein>
<sequence>MIDAVRTATKDIPQEIGRQLTEETGKDFIDESFRIEKEKKAAISGISDSLGNLTRGAGRFADPSRGENYGKGESALDTATEFATSQLEIKDNNNSLWGYFFRQTDLLPTGNGCSDFKFFEGDVYQVTISCDRLSSIKTMLTWVMTLSTIWYVFVSLTSLLRKGGE</sequence>
<dbReference type="Proteomes" id="UP000244682">
    <property type="component" value="Chromosome"/>
</dbReference>
<dbReference type="EMBL" id="CP028956">
    <property type="protein sequence ID" value="AWC95207.1"/>
    <property type="molecule type" value="Genomic_DNA"/>
</dbReference>